<dbReference type="EMBL" id="OX365913">
    <property type="protein sequence ID" value="CAI4056462.1"/>
    <property type="molecule type" value="Genomic_DNA"/>
</dbReference>
<dbReference type="Proteomes" id="UP001162090">
    <property type="component" value="Chromosome 2"/>
</dbReference>
<feature type="compositionally biased region" description="Low complexity" evidence="2">
    <location>
        <begin position="36"/>
        <end position="48"/>
    </location>
</feature>
<evidence type="ECO:0000259" key="3">
    <source>
        <dbReference type="Pfam" id="PF15463"/>
    </source>
</evidence>
<evidence type="ECO:0000256" key="1">
    <source>
        <dbReference type="SAM" id="Coils"/>
    </source>
</evidence>
<sequence length="305" mass="34473">MTVIKTEPSTEVALYSPTPKESLNKNETIKKKENNKQSPSSNINSRSSVTKHKVAARAPEKKPKDSEKQDLSAFLLNPSLIVKPSEGKKKENAVAISDTPNVKTEPTGFQLLTPISKKRALKEKPTSGKYENFDFSKEERAYNQKKPKTFSPATETSPSEYNKFSSIVENVSSPAKQKSQEPTENPGEYQKIQNYLFDKPNLLDTCLQDYSSMLPADIAEEDQEFFISVADSTLEEWTNKGQEILDQQFQLYQEIIKKRIELSYKFKGIISVINDRADALEEQGQQLEGKIKKVKSLANEILDII</sequence>
<evidence type="ECO:0000256" key="2">
    <source>
        <dbReference type="SAM" id="MobiDB-lite"/>
    </source>
</evidence>
<feature type="coiled-coil region" evidence="1">
    <location>
        <begin position="270"/>
        <end position="300"/>
    </location>
</feature>
<dbReference type="Pfam" id="PF15463">
    <property type="entry name" value="ECM11"/>
    <property type="match status" value="1"/>
</dbReference>
<dbReference type="InterPro" id="IPR029178">
    <property type="entry name" value="Ecm11_C"/>
</dbReference>
<evidence type="ECO:0000313" key="5">
    <source>
        <dbReference type="Proteomes" id="UP001162090"/>
    </source>
</evidence>
<accession>A0AA35JEP7</accession>
<feature type="domain" description="Extracellular mutant protein 11 C-terminal" evidence="3">
    <location>
        <begin position="180"/>
        <end position="302"/>
    </location>
</feature>
<evidence type="ECO:0000313" key="4">
    <source>
        <dbReference type="EMBL" id="CAI4056462.1"/>
    </source>
</evidence>
<organism evidence="4 5">
    <name type="scientific">Saccharomyces uvarum</name>
    <name type="common">Yeast</name>
    <name type="synonym">Saccharomyces bayanus var. uvarum</name>
    <dbReference type="NCBI Taxonomy" id="230603"/>
    <lineage>
        <taxon>Eukaryota</taxon>
        <taxon>Fungi</taxon>
        <taxon>Dikarya</taxon>
        <taxon>Ascomycota</taxon>
        <taxon>Saccharomycotina</taxon>
        <taxon>Saccharomycetes</taxon>
        <taxon>Saccharomycetales</taxon>
        <taxon>Saccharomycetaceae</taxon>
        <taxon>Saccharomyces</taxon>
    </lineage>
</organism>
<feature type="compositionally biased region" description="Basic and acidic residues" evidence="2">
    <location>
        <begin position="22"/>
        <end position="35"/>
    </location>
</feature>
<protein>
    <recommendedName>
        <fullName evidence="3">Extracellular mutant protein 11 C-terminal domain-containing protein</fullName>
    </recommendedName>
</protein>
<feature type="compositionally biased region" description="Basic and acidic residues" evidence="2">
    <location>
        <begin position="58"/>
        <end position="70"/>
    </location>
</feature>
<name>A0AA35JEP7_SACUV</name>
<reference evidence="4" key="1">
    <citation type="submission" date="2022-10" db="EMBL/GenBank/DDBJ databases">
        <authorList>
            <person name="Byrne P K."/>
        </authorList>
    </citation>
    <scope>NUCLEOTIDE SEQUENCE</scope>
    <source>
        <strain evidence="4">CBS7001</strain>
    </source>
</reference>
<keyword evidence="1" id="KW-0175">Coiled coil</keyword>
<feature type="region of interest" description="Disordered" evidence="2">
    <location>
        <begin position="1"/>
        <end position="72"/>
    </location>
</feature>
<gene>
    <name evidence="4" type="primary">SUVC02G5530</name>
    <name evidence="4" type="ORF">SUVC_02G5530</name>
</gene>
<dbReference type="AlphaFoldDB" id="A0AA35JEP7"/>
<proteinExistence type="predicted"/>